<name>A0A4V2Z2W6_9ACTN</name>
<dbReference type="EMBL" id="SMKZ01000014">
    <property type="protein sequence ID" value="TDE10428.1"/>
    <property type="molecule type" value="Genomic_DNA"/>
</dbReference>
<feature type="compositionally biased region" description="Basic and acidic residues" evidence="1">
    <location>
        <begin position="61"/>
        <end position="72"/>
    </location>
</feature>
<gene>
    <name evidence="3" type="ORF">E1269_12115</name>
</gene>
<evidence type="ECO:0000313" key="4">
    <source>
        <dbReference type="Proteomes" id="UP000294739"/>
    </source>
</evidence>
<evidence type="ECO:0000256" key="1">
    <source>
        <dbReference type="SAM" id="MobiDB-lite"/>
    </source>
</evidence>
<comment type="caution">
    <text evidence="3">The sequence shown here is derived from an EMBL/GenBank/DDBJ whole genome shotgun (WGS) entry which is preliminary data.</text>
</comment>
<evidence type="ECO:0000256" key="2">
    <source>
        <dbReference type="SAM" id="Phobius"/>
    </source>
</evidence>
<keyword evidence="2" id="KW-0812">Transmembrane</keyword>
<keyword evidence="2" id="KW-1133">Transmembrane helix</keyword>
<proteinExistence type="predicted"/>
<dbReference type="InParanoid" id="A0A4V2Z2W6"/>
<reference evidence="3 4" key="1">
    <citation type="submission" date="2019-03" db="EMBL/GenBank/DDBJ databases">
        <title>Draft genome sequences of novel Actinobacteria.</title>
        <authorList>
            <person name="Sahin N."/>
            <person name="Ay H."/>
            <person name="Saygin H."/>
        </authorList>
    </citation>
    <scope>NUCLEOTIDE SEQUENCE [LARGE SCALE GENOMIC DNA]</scope>
    <source>
        <strain evidence="3 4">5K138</strain>
    </source>
</reference>
<sequence>MVITQIAQDVGALTAGMASALVGAGVLSVLVFPTIALRLQDQEVSGMCAGGVSRRLGARARTPEPPDPRPGR</sequence>
<dbReference type="AlphaFoldDB" id="A0A4V2Z2W6"/>
<keyword evidence="4" id="KW-1185">Reference proteome</keyword>
<evidence type="ECO:0000313" key="3">
    <source>
        <dbReference type="EMBL" id="TDE10428.1"/>
    </source>
</evidence>
<accession>A0A4V2Z2W6</accession>
<dbReference type="Proteomes" id="UP000294739">
    <property type="component" value="Unassembled WGS sequence"/>
</dbReference>
<feature type="transmembrane region" description="Helical" evidence="2">
    <location>
        <begin position="12"/>
        <end position="37"/>
    </location>
</feature>
<organism evidence="3 4">
    <name type="scientific">Jiangella asiatica</name>
    <dbReference type="NCBI Taxonomy" id="2530372"/>
    <lineage>
        <taxon>Bacteria</taxon>
        <taxon>Bacillati</taxon>
        <taxon>Actinomycetota</taxon>
        <taxon>Actinomycetes</taxon>
        <taxon>Jiangellales</taxon>
        <taxon>Jiangellaceae</taxon>
        <taxon>Jiangella</taxon>
    </lineage>
</organism>
<protein>
    <submittedName>
        <fullName evidence="3">Uncharacterized protein</fullName>
    </submittedName>
</protein>
<keyword evidence="2" id="KW-0472">Membrane</keyword>
<feature type="region of interest" description="Disordered" evidence="1">
    <location>
        <begin position="53"/>
        <end position="72"/>
    </location>
</feature>